<reference evidence="2" key="1">
    <citation type="submission" date="2016-10" db="EMBL/GenBank/DDBJ databases">
        <authorList>
            <person name="Varghese N."/>
            <person name="Submissions S."/>
        </authorList>
    </citation>
    <scope>NUCLEOTIDE SEQUENCE [LARGE SCALE GENOMIC DNA]</scope>
    <source>
        <strain evidence="2">DSM 22082</strain>
    </source>
</reference>
<keyword evidence="1" id="KW-1133">Transmembrane helix</keyword>
<name>A0A1H1X5X1_BRESA</name>
<dbReference type="Proteomes" id="UP000199700">
    <property type="component" value="Chromosome"/>
</dbReference>
<sequence>MSKKTGTTRTVRAIIAIAAVLILFPPLHWIFGQGWWSLAYIVGSSTLVAAMILALNKITLTAEGGD</sequence>
<dbReference type="STRING" id="629680.SAMN04489751_3604"/>
<keyword evidence="3" id="KW-1185">Reference proteome</keyword>
<proteinExistence type="predicted"/>
<protein>
    <submittedName>
        <fullName evidence="2">Uncharacterized protein</fullName>
    </submittedName>
</protein>
<feature type="transmembrane region" description="Helical" evidence="1">
    <location>
        <begin position="12"/>
        <end position="31"/>
    </location>
</feature>
<dbReference type="AlphaFoldDB" id="A0A1H1X5X1"/>
<accession>A0A1H1X5X1</accession>
<feature type="transmembrane region" description="Helical" evidence="1">
    <location>
        <begin position="37"/>
        <end position="55"/>
    </location>
</feature>
<evidence type="ECO:0000256" key="1">
    <source>
        <dbReference type="SAM" id="Phobius"/>
    </source>
</evidence>
<dbReference type="OrthoDB" id="9899802at2"/>
<evidence type="ECO:0000313" key="3">
    <source>
        <dbReference type="Proteomes" id="UP000199700"/>
    </source>
</evidence>
<evidence type="ECO:0000313" key="2">
    <source>
        <dbReference type="EMBL" id="SDT04708.1"/>
    </source>
</evidence>
<dbReference type="EMBL" id="LT629739">
    <property type="protein sequence ID" value="SDT04708.1"/>
    <property type="molecule type" value="Genomic_DNA"/>
</dbReference>
<organism evidence="2 3">
    <name type="scientific">Brevibacterium sandarakinum</name>
    <dbReference type="NCBI Taxonomy" id="629680"/>
    <lineage>
        <taxon>Bacteria</taxon>
        <taxon>Bacillati</taxon>
        <taxon>Actinomycetota</taxon>
        <taxon>Actinomycetes</taxon>
        <taxon>Micrococcales</taxon>
        <taxon>Brevibacteriaceae</taxon>
        <taxon>Brevibacterium</taxon>
    </lineage>
</organism>
<keyword evidence="1" id="KW-0472">Membrane</keyword>
<keyword evidence="1" id="KW-0812">Transmembrane</keyword>
<gene>
    <name evidence="2" type="ORF">SAMN04489751_3604</name>
</gene>